<dbReference type="RefSeq" id="WP_186847804.1">
    <property type="nucleotide sequence ID" value="NZ_JACOOX010000005.1"/>
</dbReference>
<gene>
    <name evidence="2" type="ORF">H8S09_09800</name>
</gene>
<reference evidence="2 3" key="1">
    <citation type="submission" date="2020-08" db="EMBL/GenBank/DDBJ databases">
        <title>Genome public.</title>
        <authorList>
            <person name="Liu C."/>
            <person name="Sun Q."/>
        </authorList>
    </citation>
    <scope>NUCLEOTIDE SEQUENCE [LARGE SCALE GENOMIC DNA]</scope>
    <source>
        <strain evidence="2 3">NSJ-10</strain>
    </source>
</reference>
<sequence>MNVIEEKKKKRHIHRPLLFTGIILVIVINVAAWAAPWISGKMGWENWCDWYAEHVNPVIVAVFARFGNLFSFSIGELMIVTAILLILAFLILNILLIFIRKHKGYRRFCRIYDLVIAYITVAICLIMTGNCTIYYHCSSLPVNEETEERQYKVEELQALRNYIVKQCNEYSTKVERDENGYITYDGDMQEQARNALQKLSGRYPRLSGYYPDVKHMMFSGLMSQSYMAGYYFPFSMEANCNANMYITNYPATYCHELAHLHGYIYEDEANFISYLACIGSEDPFFIYSGYLSVLSYVDNAYYEAIGEDAEQYLANERISEQVLSDDIFLLPETWKKVEDKAILSTDTVNQASNTFTETSLNLNGVSDGFAAYDRVTGLLLRYYDEELY</sequence>
<keyword evidence="1" id="KW-1133">Transmembrane helix</keyword>
<comment type="caution">
    <text evidence="2">The sequence shown here is derived from an EMBL/GenBank/DDBJ whole genome shotgun (WGS) entry which is preliminary data.</text>
</comment>
<evidence type="ECO:0000313" key="2">
    <source>
        <dbReference type="EMBL" id="MBC5663181.1"/>
    </source>
</evidence>
<evidence type="ECO:0000256" key="1">
    <source>
        <dbReference type="SAM" id="Phobius"/>
    </source>
</evidence>
<evidence type="ECO:0000313" key="3">
    <source>
        <dbReference type="Proteomes" id="UP000615234"/>
    </source>
</evidence>
<protein>
    <submittedName>
        <fullName evidence="2">DUF3810 domain-containing protein</fullName>
    </submittedName>
</protein>
<dbReference type="Proteomes" id="UP000615234">
    <property type="component" value="Unassembled WGS sequence"/>
</dbReference>
<feature type="transmembrane region" description="Helical" evidence="1">
    <location>
        <begin position="111"/>
        <end position="135"/>
    </location>
</feature>
<feature type="transmembrane region" description="Helical" evidence="1">
    <location>
        <begin position="17"/>
        <end position="38"/>
    </location>
</feature>
<accession>A0A8I0ALI1</accession>
<keyword evidence="1" id="KW-0812">Transmembrane</keyword>
<keyword evidence="1" id="KW-0472">Membrane</keyword>
<dbReference type="AlphaFoldDB" id="A0A8I0ALI1"/>
<organism evidence="2 3">
    <name type="scientific">Coprococcus hominis</name>
    <name type="common">ex Liu et al. 2022</name>
    <dbReference type="NCBI Taxonomy" id="2763039"/>
    <lineage>
        <taxon>Bacteria</taxon>
        <taxon>Bacillati</taxon>
        <taxon>Bacillota</taxon>
        <taxon>Clostridia</taxon>
        <taxon>Lachnospirales</taxon>
        <taxon>Lachnospiraceae</taxon>
        <taxon>Coprococcus</taxon>
    </lineage>
</organism>
<dbReference type="InterPro" id="IPR024294">
    <property type="entry name" value="DUF3810"/>
</dbReference>
<name>A0A8I0ALI1_9FIRM</name>
<dbReference type="Pfam" id="PF12725">
    <property type="entry name" value="DUF3810"/>
    <property type="match status" value="1"/>
</dbReference>
<keyword evidence="3" id="KW-1185">Reference proteome</keyword>
<proteinExistence type="predicted"/>
<dbReference type="EMBL" id="JACOOX010000005">
    <property type="protein sequence ID" value="MBC5663181.1"/>
    <property type="molecule type" value="Genomic_DNA"/>
</dbReference>
<feature type="transmembrane region" description="Helical" evidence="1">
    <location>
        <begin position="77"/>
        <end position="99"/>
    </location>
</feature>